<feature type="non-terminal residue" evidence="3">
    <location>
        <position position="315"/>
    </location>
</feature>
<organism evidence="3 4">
    <name type="scientific">Coemansia brasiliensis</name>
    <dbReference type="NCBI Taxonomy" id="2650707"/>
    <lineage>
        <taxon>Eukaryota</taxon>
        <taxon>Fungi</taxon>
        <taxon>Fungi incertae sedis</taxon>
        <taxon>Zoopagomycota</taxon>
        <taxon>Kickxellomycotina</taxon>
        <taxon>Kickxellomycetes</taxon>
        <taxon>Kickxellales</taxon>
        <taxon>Kickxellaceae</taxon>
        <taxon>Coemansia</taxon>
    </lineage>
</organism>
<reference evidence="3" key="1">
    <citation type="submission" date="2022-07" db="EMBL/GenBank/DDBJ databases">
        <title>Phylogenomic reconstructions and comparative analyses of Kickxellomycotina fungi.</title>
        <authorList>
            <person name="Reynolds N.K."/>
            <person name="Stajich J.E."/>
            <person name="Barry K."/>
            <person name="Grigoriev I.V."/>
            <person name="Crous P."/>
            <person name="Smith M.E."/>
        </authorList>
    </citation>
    <scope>NUCLEOTIDE SEQUENCE</scope>
    <source>
        <strain evidence="3">NRRL 1566</strain>
    </source>
</reference>
<evidence type="ECO:0000313" key="3">
    <source>
        <dbReference type="EMBL" id="KAJ2843544.1"/>
    </source>
</evidence>
<feature type="compositionally biased region" description="Polar residues" evidence="1">
    <location>
        <begin position="1"/>
        <end position="20"/>
    </location>
</feature>
<evidence type="ECO:0000256" key="1">
    <source>
        <dbReference type="SAM" id="MobiDB-lite"/>
    </source>
</evidence>
<dbReference type="OrthoDB" id="8918678at2759"/>
<accession>A0A9W8I3I8</accession>
<gene>
    <name evidence="3" type="ORF">IWW36_005527</name>
</gene>
<dbReference type="InterPro" id="IPR041591">
    <property type="entry name" value="OCRE"/>
</dbReference>
<dbReference type="Proteomes" id="UP001139887">
    <property type="component" value="Unassembled WGS sequence"/>
</dbReference>
<dbReference type="EMBL" id="JANBUW010001376">
    <property type="protein sequence ID" value="KAJ2843544.1"/>
    <property type="molecule type" value="Genomic_DNA"/>
</dbReference>
<feature type="region of interest" description="Disordered" evidence="1">
    <location>
        <begin position="61"/>
        <end position="89"/>
    </location>
</feature>
<protein>
    <recommendedName>
        <fullName evidence="2">OCRE domain-containing protein</fullName>
    </recommendedName>
</protein>
<feature type="compositionally biased region" description="Polar residues" evidence="1">
    <location>
        <begin position="28"/>
        <end position="38"/>
    </location>
</feature>
<evidence type="ECO:0000313" key="4">
    <source>
        <dbReference type="Proteomes" id="UP001139887"/>
    </source>
</evidence>
<sequence length="315" mass="33268">MSQSHNFTSPSRRGTPSTNEPIPYFNGDGSNNTSTGETGFYSTIGLTSTATYQQTTFTAQQQQPSMQHLPYGVPPRCATGPAVETPHQSYAHSVGNPYAMASRIDPYRSASVVYGSSNNAYGQFPVSAGAAATKWAPSDGSFFDQFANTGHDSSNFTAASVAPMDTANPHHFQAHGDYVNSISYSEQYAAVATYGETAYTAAAASIGAVDSMAVNGQNVELANAEDTGANNNGVVFDQASGQYYDMNSGQYYDEVSGMWYYPDQLQNPGATFDKAEAKAQAATQAPNIASPEPVSQDNDATFFDNLASVLPPASG</sequence>
<comment type="caution">
    <text evidence="3">The sequence shown here is derived from an EMBL/GenBank/DDBJ whole genome shotgun (WGS) entry which is preliminary data.</text>
</comment>
<feature type="region of interest" description="Disordered" evidence="1">
    <location>
        <begin position="1"/>
        <end position="38"/>
    </location>
</feature>
<evidence type="ECO:0000259" key="2">
    <source>
        <dbReference type="Pfam" id="PF17780"/>
    </source>
</evidence>
<dbReference type="AlphaFoldDB" id="A0A9W8I3I8"/>
<name>A0A9W8I3I8_9FUNG</name>
<dbReference type="Pfam" id="PF17780">
    <property type="entry name" value="OCRE"/>
    <property type="match status" value="1"/>
</dbReference>
<feature type="region of interest" description="Disordered" evidence="1">
    <location>
        <begin position="277"/>
        <end position="299"/>
    </location>
</feature>
<proteinExistence type="predicted"/>
<keyword evidence="4" id="KW-1185">Reference proteome</keyword>
<feature type="domain" description="OCRE" evidence="2">
    <location>
        <begin position="231"/>
        <end position="264"/>
    </location>
</feature>